<keyword evidence="3" id="KW-1185">Reference proteome</keyword>
<proteinExistence type="predicted"/>
<evidence type="ECO:0000256" key="1">
    <source>
        <dbReference type="SAM" id="MobiDB-lite"/>
    </source>
</evidence>
<evidence type="ECO:0000313" key="3">
    <source>
        <dbReference type="Proteomes" id="UP001215712"/>
    </source>
</evidence>
<sequence length="76" mass="8246">MSSFNEDSPSDQDNLSPSTEAEDISEVASIDYDKLASLCNVASKSAGNRWVSLRKNGLKIKGFYGTRQPPANHDAI</sequence>
<reference evidence="2" key="1">
    <citation type="journal article" date="2023" name="IMA Fungus">
        <title>Comparative genomic study of the Penicillium genus elucidates a diverse pangenome and 15 lateral gene transfer events.</title>
        <authorList>
            <person name="Petersen C."/>
            <person name="Sorensen T."/>
            <person name="Nielsen M.R."/>
            <person name="Sondergaard T.E."/>
            <person name="Sorensen J.L."/>
            <person name="Fitzpatrick D.A."/>
            <person name="Frisvad J.C."/>
            <person name="Nielsen K.L."/>
        </authorList>
    </citation>
    <scope>NUCLEOTIDE SEQUENCE</scope>
    <source>
        <strain evidence="2">IBT 17514</strain>
    </source>
</reference>
<dbReference type="AlphaFoldDB" id="A0AAD6MWK8"/>
<feature type="compositionally biased region" description="Polar residues" evidence="1">
    <location>
        <begin position="1"/>
        <end position="19"/>
    </location>
</feature>
<dbReference type="EMBL" id="JAQJAN010000006">
    <property type="protein sequence ID" value="KAJ5727601.1"/>
    <property type="molecule type" value="Genomic_DNA"/>
</dbReference>
<comment type="caution">
    <text evidence="2">The sequence shown here is derived from an EMBL/GenBank/DDBJ whole genome shotgun (WGS) entry which is preliminary data.</text>
</comment>
<gene>
    <name evidence="2" type="ORF">N7493_005421</name>
</gene>
<reference evidence="2" key="2">
    <citation type="submission" date="2023-01" db="EMBL/GenBank/DDBJ databases">
        <authorList>
            <person name="Petersen C."/>
        </authorList>
    </citation>
    <scope>NUCLEOTIDE SEQUENCE</scope>
    <source>
        <strain evidence="2">IBT 17514</strain>
    </source>
</reference>
<feature type="region of interest" description="Disordered" evidence="1">
    <location>
        <begin position="1"/>
        <end position="23"/>
    </location>
</feature>
<name>A0AAD6MWK8_9EURO</name>
<dbReference type="Proteomes" id="UP001215712">
    <property type="component" value="Unassembled WGS sequence"/>
</dbReference>
<accession>A0AAD6MWK8</accession>
<protein>
    <submittedName>
        <fullName evidence="2">Uncharacterized protein</fullName>
    </submittedName>
</protein>
<evidence type="ECO:0000313" key="2">
    <source>
        <dbReference type="EMBL" id="KAJ5727601.1"/>
    </source>
</evidence>
<organism evidence="2 3">
    <name type="scientific">Penicillium malachiteum</name>
    <dbReference type="NCBI Taxonomy" id="1324776"/>
    <lineage>
        <taxon>Eukaryota</taxon>
        <taxon>Fungi</taxon>
        <taxon>Dikarya</taxon>
        <taxon>Ascomycota</taxon>
        <taxon>Pezizomycotina</taxon>
        <taxon>Eurotiomycetes</taxon>
        <taxon>Eurotiomycetidae</taxon>
        <taxon>Eurotiales</taxon>
        <taxon>Aspergillaceae</taxon>
        <taxon>Penicillium</taxon>
    </lineage>
</organism>